<dbReference type="Pfam" id="PF20436">
    <property type="entry name" value="LonB_AAA-LID"/>
    <property type="match status" value="1"/>
</dbReference>
<dbReference type="InterPro" id="IPR020568">
    <property type="entry name" value="Ribosomal_Su5_D2-typ_SF"/>
</dbReference>
<dbReference type="SUPFAM" id="SSF54211">
    <property type="entry name" value="Ribosomal protein S5 domain 2-like"/>
    <property type="match status" value="1"/>
</dbReference>
<name>A0A369TIJ2_9PROT</name>
<feature type="active site" evidence="2">
    <location>
        <position position="703"/>
    </location>
</feature>
<keyword evidence="6" id="KW-1185">Reference proteome</keyword>
<dbReference type="InterPro" id="IPR027417">
    <property type="entry name" value="P-loop_NTPase"/>
</dbReference>
<evidence type="ECO:0000256" key="3">
    <source>
        <dbReference type="SAM" id="Coils"/>
    </source>
</evidence>
<proteinExistence type="inferred from homology"/>
<feature type="domain" description="Lon proteolytic" evidence="4">
    <location>
        <begin position="589"/>
        <end position="765"/>
    </location>
</feature>
<sequence>MGGEPLKPKDLHWRCEPGEMGFTTTDELDDLTGMIGQDRAIEALHFGIGMPRAGYNIYALGPEGLHKHSIVRHHLEAEAAKHDVPPDLCYVNNFDEPYKPYVIKLPAGRGSAFKEDTEQLVHELSDALRAAFETDEYRTRRQMIEQELKEKHEQAISEVEEEASERGIALQRTPMGFAFAPARNNQVMSGEDFHELPEDEQNRIREEIERLQERLQEALRHTPDWVKQTREKVRELNEHTASYAVGHLIEALKRKYDPLESVQSHLERVRSDIIDNVGTILAAAQQQQQGGPQMGPAAVIGQQAEQLMRRYQVNLLVDNSALEQAPVVYEDDPAFERLIGRIEHRSEMGALTTDFHLIRPGALHRANGGYLVVDALKLLTKPMAWEGLKRALRAREIRIESPYQALGLFATVSLEPEPIPLDLKVVVVGERRLYYLLSELDPEFQDLFKVAADFDEHTDLTEESRALYARMIATLVRKNELAPFSADGVARVLAHAARLAGDRAKLSMHVEGIADLLREADYQARVNGSNPIGAGEVEAAIAARERRLGRVRERMQEEITRGTILIDTDATAVGQINALTVLILGGFSFGRPTRVTARAGLGRGNVVDIEREVELGGPIHSKGVLILSGFLSERFARERPLSLSASLVFEQSYSGVEGDSASLAELLTLLSAVGGQPLRQDLAVTGSVNQHGRVQPIGGVNEKIEGFFDTCEARGLTGRQGVVVPQSNVKHLMLHKRVLDAVAQGKFHIYAVASVDEALELFTGEPAGEADSEGRFPTDTVNGRVQARLDALADKRRDFGLPITGGRGQQGQD</sequence>
<dbReference type="Pfam" id="PF05362">
    <property type="entry name" value="Lon_C"/>
    <property type="match status" value="1"/>
</dbReference>
<keyword evidence="3" id="KW-0175">Coiled coil</keyword>
<dbReference type="GO" id="GO:0004252">
    <property type="term" value="F:serine-type endopeptidase activity"/>
    <property type="evidence" value="ECO:0007669"/>
    <property type="project" value="UniProtKB-UniRule"/>
</dbReference>
<comment type="catalytic activity">
    <reaction evidence="2">
        <text>Hydrolysis of proteins in presence of ATP.</text>
        <dbReference type="EC" id="3.4.21.53"/>
    </reaction>
</comment>
<dbReference type="InterPro" id="IPR008269">
    <property type="entry name" value="Lon_proteolytic"/>
</dbReference>
<evidence type="ECO:0000259" key="4">
    <source>
        <dbReference type="PROSITE" id="PS51786"/>
    </source>
</evidence>
<dbReference type="EMBL" id="QPMH01000004">
    <property type="protein sequence ID" value="RDD62696.1"/>
    <property type="molecule type" value="Genomic_DNA"/>
</dbReference>
<accession>A0A369TIJ2</accession>
<dbReference type="PROSITE" id="PS51786">
    <property type="entry name" value="LON_PROTEOLYTIC"/>
    <property type="match status" value="1"/>
</dbReference>
<dbReference type="GO" id="GO:0005524">
    <property type="term" value="F:ATP binding"/>
    <property type="evidence" value="ECO:0007669"/>
    <property type="project" value="UniProtKB-KW"/>
</dbReference>
<dbReference type="InterPro" id="IPR027065">
    <property type="entry name" value="Lon_Prtase"/>
</dbReference>
<dbReference type="Pfam" id="PF13654">
    <property type="entry name" value="AAA_32"/>
    <property type="match status" value="1"/>
</dbReference>
<gene>
    <name evidence="5" type="ORF">DRB17_05920</name>
</gene>
<dbReference type="PANTHER" id="PTHR10046">
    <property type="entry name" value="ATP DEPENDENT LON PROTEASE FAMILY MEMBER"/>
    <property type="match status" value="1"/>
</dbReference>
<keyword evidence="1 2" id="KW-0645">Protease</keyword>
<protein>
    <recommendedName>
        <fullName evidence="2">endopeptidase La</fullName>
        <ecNumber evidence="2">3.4.21.53</ecNumber>
    </recommendedName>
</protein>
<dbReference type="InterPro" id="IPR046843">
    <property type="entry name" value="LonB_AAA-LID"/>
</dbReference>
<dbReference type="AlphaFoldDB" id="A0A369TIJ2"/>
<evidence type="ECO:0000256" key="2">
    <source>
        <dbReference type="PROSITE-ProRule" id="PRU01122"/>
    </source>
</evidence>
<dbReference type="GO" id="GO:0004176">
    <property type="term" value="F:ATP-dependent peptidase activity"/>
    <property type="evidence" value="ECO:0007669"/>
    <property type="project" value="UniProtKB-UniRule"/>
</dbReference>
<dbReference type="InterPro" id="IPR046844">
    <property type="entry name" value="Lon-like_helical"/>
</dbReference>
<evidence type="ECO:0000313" key="6">
    <source>
        <dbReference type="Proteomes" id="UP000253941"/>
    </source>
</evidence>
<comment type="caution">
    <text evidence="5">The sequence shown here is derived from an EMBL/GenBank/DDBJ whole genome shotgun (WGS) entry which is preliminary data.</text>
</comment>
<evidence type="ECO:0000313" key="5">
    <source>
        <dbReference type="EMBL" id="RDD62696.1"/>
    </source>
</evidence>
<dbReference type="PRINTS" id="PR00830">
    <property type="entry name" value="ENDOLAPTASE"/>
</dbReference>
<dbReference type="EC" id="3.4.21.53" evidence="2"/>
<keyword evidence="5" id="KW-0547">Nucleotide-binding</keyword>
<dbReference type="RefSeq" id="WP_114581271.1">
    <property type="nucleotide sequence ID" value="NZ_QPMH01000004.1"/>
</dbReference>
<dbReference type="Gene3D" id="1.10.8.60">
    <property type="match status" value="1"/>
</dbReference>
<dbReference type="Pfam" id="PF20437">
    <property type="entry name" value="LonC_helical"/>
    <property type="match status" value="1"/>
</dbReference>
<dbReference type="Gene3D" id="3.30.230.10">
    <property type="match status" value="1"/>
</dbReference>
<keyword evidence="2" id="KW-0720">Serine protease</keyword>
<keyword evidence="5" id="KW-0067">ATP-binding</keyword>
<dbReference type="InterPro" id="IPR041699">
    <property type="entry name" value="AAA_32"/>
</dbReference>
<feature type="active site" evidence="2">
    <location>
        <position position="660"/>
    </location>
</feature>
<dbReference type="Gene3D" id="3.40.50.300">
    <property type="entry name" value="P-loop containing nucleotide triphosphate hydrolases"/>
    <property type="match status" value="2"/>
</dbReference>
<dbReference type="GO" id="GO:0030163">
    <property type="term" value="P:protein catabolic process"/>
    <property type="evidence" value="ECO:0007669"/>
    <property type="project" value="InterPro"/>
</dbReference>
<dbReference type="InterPro" id="IPR014721">
    <property type="entry name" value="Ribsml_uS5_D2-typ_fold_subgr"/>
</dbReference>
<reference evidence="5 6" key="1">
    <citation type="submission" date="2018-07" db="EMBL/GenBank/DDBJ databases">
        <title>Venubactetium sediminum gen. nov., sp. nov., isolated from a marine solar saltern.</title>
        <authorList>
            <person name="Wang S."/>
        </authorList>
    </citation>
    <scope>NUCLEOTIDE SEQUENCE [LARGE SCALE GENOMIC DNA]</scope>
    <source>
        <strain evidence="5 6">WD2A32</strain>
    </source>
</reference>
<evidence type="ECO:0000256" key="1">
    <source>
        <dbReference type="ARBA" id="ARBA00022670"/>
    </source>
</evidence>
<keyword evidence="2" id="KW-0378">Hydrolase</keyword>
<organism evidence="5 6">
    <name type="scientific">Ferruginivarius sediminum</name>
    <dbReference type="NCBI Taxonomy" id="2661937"/>
    <lineage>
        <taxon>Bacteria</taxon>
        <taxon>Pseudomonadati</taxon>
        <taxon>Pseudomonadota</taxon>
        <taxon>Alphaproteobacteria</taxon>
        <taxon>Rhodospirillales</taxon>
        <taxon>Rhodospirillaceae</taxon>
        <taxon>Ferruginivarius</taxon>
    </lineage>
</organism>
<feature type="coiled-coil region" evidence="3">
    <location>
        <begin position="134"/>
        <end position="165"/>
    </location>
</feature>
<dbReference type="GO" id="GO:0006508">
    <property type="term" value="P:proteolysis"/>
    <property type="evidence" value="ECO:0007669"/>
    <property type="project" value="UniProtKB-KW"/>
</dbReference>
<comment type="similarity">
    <text evidence="2">Belongs to the peptidase S16 family.</text>
</comment>
<dbReference type="Proteomes" id="UP000253941">
    <property type="component" value="Unassembled WGS sequence"/>
</dbReference>